<reference evidence="1" key="1">
    <citation type="journal article" date="2022" name="bioRxiv">
        <title>Sequencing and chromosome-scale assembly of the giantPleurodeles waltlgenome.</title>
        <authorList>
            <person name="Brown T."/>
            <person name="Elewa A."/>
            <person name="Iarovenko S."/>
            <person name="Subramanian E."/>
            <person name="Araus A.J."/>
            <person name="Petzold A."/>
            <person name="Susuki M."/>
            <person name="Suzuki K.-i.T."/>
            <person name="Hayashi T."/>
            <person name="Toyoda A."/>
            <person name="Oliveira C."/>
            <person name="Osipova E."/>
            <person name="Leigh N.D."/>
            <person name="Simon A."/>
            <person name="Yun M.H."/>
        </authorList>
    </citation>
    <scope>NUCLEOTIDE SEQUENCE</scope>
    <source>
        <strain evidence="1">20211129_DDA</strain>
        <tissue evidence="1">Liver</tissue>
    </source>
</reference>
<proteinExistence type="predicted"/>
<dbReference type="EMBL" id="JANPWB010000013">
    <property type="protein sequence ID" value="KAJ1104255.1"/>
    <property type="molecule type" value="Genomic_DNA"/>
</dbReference>
<keyword evidence="2" id="KW-1185">Reference proteome</keyword>
<organism evidence="1 2">
    <name type="scientific">Pleurodeles waltl</name>
    <name type="common">Iberian ribbed newt</name>
    <dbReference type="NCBI Taxonomy" id="8319"/>
    <lineage>
        <taxon>Eukaryota</taxon>
        <taxon>Metazoa</taxon>
        <taxon>Chordata</taxon>
        <taxon>Craniata</taxon>
        <taxon>Vertebrata</taxon>
        <taxon>Euteleostomi</taxon>
        <taxon>Amphibia</taxon>
        <taxon>Batrachia</taxon>
        <taxon>Caudata</taxon>
        <taxon>Salamandroidea</taxon>
        <taxon>Salamandridae</taxon>
        <taxon>Pleurodelinae</taxon>
        <taxon>Pleurodeles</taxon>
    </lineage>
</organism>
<evidence type="ECO:0000313" key="1">
    <source>
        <dbReference type="EMBL" id="KAJ1104255.1"/>
    </source>
</evidence>
<evidence type="ECO:0000313" key="2">
    <source>
        <dbReference type="Proteomes" id="UP001066276"/>
    </source>
</evidence>
<sequence length="89" mass="10288">MPSWNIRRTKCYREREVNVHIWLWILEVKHHSLSLSVIFDVLTQLGSEICGRNQISLPHTASHVSNPCLDFTPNIHDMLLLQIGFGLPN</sequence>
<comment type="caution">
    <text evidence="1">The sequence shown here is derived from an EMBL/GenBank/DDBJ whole genome shotgun (WGS) entry which is preliminary data.</text>
</comment>
<gene>
    <name evidence="1" type="ORF">NDU88_001667</name>
</gene>
<protein>
    <submittedName>
        <fullName evidence="1">Uncharacterized protein</fullName>
    </submittedName>
</protein>
<dbReference type="AlphaFoldDB" id="A0AAV7MVA6"/>
<name>A0AAV7MVA6_PLEWA</name>
<accession>A0AAV7MVA6</accession>
<dbReference type="Proteomes" id="UP001066276">
    <property type="component" value="Chromosome 9"/>
</dbReference>